<sequence>MSKIISQSETTASRYDAGASSMEWRPLIAIDANVQMQNPKDEAMFDETTMVDDVEDHKSHNCPYFVLVPKGARVGEHYDIVCTECGKHYEVMGKSKATLKPKPSWFDDDDDYIGQNCGDEEEGIQEAIGDAMARLQLRKKRNYCEVCCEEVEDHKSHNCPYFVLVPRGAHVGEHCDIVCTECGEQVSEHEGELNVDYEGRAILKYCDWCEDYRSH</sequence>
<keyword evidence="2" id="KW-1185">Reference proteome</keyword>
<protein>
    <submittedName>
        <fullName evidence="1">Uncharacterized protein</fullName>
    </submittedName>
</protein>
<evidence type="ECO:0000313" key="1">
    <source>
        <dbReference type="EMBL" id="RXH91875.1"/>
    </source>
</evidence>
<accession>A0A498JAK1</accession>
<organism evidence="1 2">
    <name type="scientific">Malus domestica</name>
    <name type="common">Apple</name>
    <name type="synonym">Pyrus malus</name>
    <dbReference type="NCBI Taxonomy" id="3750"/>
    <lineage>
        <taxon>Eukaryota</taxon>
        <taxon>Viridiplantae</taxon>
        <taxon>Streptophyta</taxon>
        <taxon>Embryophyta</taxon>
        <taxon>Tracheophyta</taxon>
        <taxon>Spermatophyta</taxon>
        <taxon>Magnoliopsida</taxon>
        <taxon>eudicotyledons</taxon>
        <taxon>Gunneridae</taxon>
        <taxon>Pentapetalae</taxon>
        <taxon>rosids</taxon>
        <taxon>fabids</taxon>
        <taxon>Rosales</taxon>
        <taxon>Rosaceae</taxon>
        <taxon>Amygdaloideae</taxon>
        <taxon>Maleae</taxon>
        <taxon>Malus</taxon>
    </lineage>
</organism>
<reference evidence="1 2" key="1">
    <citation type="submission" date="2018-10" db="EMBL/GenBank/DDBJ databases">
        <title>A high-quality apple genome assembly.</title>
        <authorList>
            <person name="Hu J."/>
        </authorList>
    </citation>
    <scope>NUCLEOTIDE SEQUENCE [LARGE SCALE GENOMIC DNA]</scope>
    <source>
        <strain evidence="2">cv. HFTH1</strain>
        <tissue evidence="1">Young leaf</tissue>
    </source>
</reference>
<dbReference type="AlphaFoldDB" id="A0A498JAK1"/>
<dbReference type="Proteomes" id="UP000290289">
    <property type="component" value="Chromosome 8"/>
</dbReference>
<comment type="caution">
    <text evidence="1">The sequence shown here is derived from an EMBL/GenBank/DDBJ whole genome shotgun (WGS) entry which is preliminary data.</text>
</comment>
<evidence type="ECO:0000313" key="2">
    <source>
        <dbReference type="Proteomes" id="UP000290289"/>
    </source>
</evidence>
<name>A0A498JAK1_MALDO</name>
<gene>
    <name evidence="1" type="ORF">DVH24_020898</name>
</gene>
<dbReference type="EMBL" id="RDQH01000334">
    <property type="protein sequence ID" value="RXH91875.1"/>
    <property type="molecule type" value="Genomic_DNA"/>
</dbReference>
<proteinExistence type="predicted"/>